<dbReference type="PANTHER" id="PTHR38445">
    <property type="entry name" value="HTH-TYPE TRANSCRIPTIONAL REPRESSOR YTRA"/>
    <property type="match status" value="1"/>
</dbReference>
<evidence type="ECO:0000313" key="6">
    <source>
        <dbReference type="Proteomes" id="UP000262172"/>
    </source>
</evidence>
<feature type="domain" description="HTH gntR-type" evidence="4">
    <location>
        <begin position="14"/>
        <end position="82"/>
    </location>
</feature>
<gene>
    <name evidence="5" type="ORF">DY023_03680</name>
</gene>
<proteinExistence type="predicted"/>
<evidence type="ECO:0000256" key="3">
    <source>
        <dbReference type="ARBA" id="ARBA00023163"/>
    </source>
</evidence>
<dbReference type="SMART" id="SM00345">
    <property type="entry name" value="HTH_GNTR"/>
    <property type="match status" value="1"/>
</dbReference>
<dbReference type="PANTHER" id="PTHR38445:SF9">
    <property type="entry name" value="HTH-TYPE TRANSCRIPTIONAL REPRESSOR YTRA"/>
    <property type="match status" value="1"/>
</dbReference>
<dbReference type="GO" id="GO:0003677">
    <property type="term" value="F:DNA binding"/>
    <property type="evidence" value="ECO:0007669"/>
    <property type="project" value="UniProtKB-KW"/>
</dbReference>
<dbReference type="Proteomes" id="UP000262172">
    <property type="component" value="Unassembled WGS sequence"/>
</dbReference>
<comment type="caution">
    <text evidence="5">The sequence shown here is derived from an EMBL/GenBank/DDBJ whole genome shotgun (WGS) entry which is preliminary data.</text>
</comment>
<dbReference type="Gene3D" id="1.10.10.10">
    <property type="entry name" value="Winged helix-like DNA-binding domain superfamily/Winged helix DNA-binding domain"/>
    <property type="match status" value="1"/>
</dbReference>
<dbReference type="InterPro" id="IPR036388">
    <property type="entry name" value="WH-like_DNA-bd_sf"/>
</dbReference>
<keyword evidence="6" id="KW-1185">Reference proteome</keyword>
<reference evidence="5 6" key="1">
    <citation type="submission" date="2018-08" db="EMBL/GenBank/DDBJ databases">
        <title>Isolation, diversity and antifungal activity of Actinobacteria from cow dung.</title>
        <authorList>
            <person name="Ling L."/>
        </authorList>
    </citation>
    <scope>NUCLEOTIDE SEQUENCE [LARGE SCALE GENOMIC DNA]</scope>
    <source>
        <strain evidence="5 6">NEAU-LLE</strain>
    </source>
</reference>
<dbReference type="PROSITE" id="PS50949">
    <property type="entry name" value="HTH_GNTR"/>
    <property type="match status" value="1"/>
</dbReference>
<dbReference type="GO" id="GO:0003700">
    <property type="term" value="F:DNA-binding transcription factor activity"/>
    <property type="evidence" value="ECO:0007669"/>
    <property type="project" value="InterPro"/>
</dbReference>
<dbReference type="CDD" id="cd07377">
    <property type="entry name" value="WHTH_GntR"/>
    <property type="match status" value="1"/>
</dbReference>
<dbReference type="OrthoDB" id="4307011at2"/>
<evidence type="ECO:0000313" key="5">
    <source>
        <dbReference type="EMBL" id="REJ07477.1"/>
    </source>
</evidence>
<sequence>MPEIDIAIDPGSAIPPFEQLRDGLRERIASGGLRPGTKLPPVRTLATSLGLAANTVARSYRELEAEGFVETRGRGGTVVAPRLDSPQRHQRMLELTREYVAAVDALGVDRAEIPGYLGRV</sequence>
<dbReference type="RefSeq" id="WP_116240995.1">
    <property type="nucleotide sequence ID" value="NZ_QUAB01000016.1"/>
</dbReference>
<evidence type="ECO:0000259" key="4">
    <source>
        <dbReference type="PROSITE" id="PS50949"/>
    </source>
</evidence>
<dbReference type="InterPro" id="IPR000524">
    <property type="entry name" value="Tscrpt_reg_HTH_GntR"/>
</dbReference>
<keyword evidence="2" id="KW-0238">DNA-binding</keyword>
<protein>
    <submittedName>
        <fullName evidence="5">GntR family transcriptional regulator</fullName>
    </submittedName>
</protein>
<dbReference type="AlphaFoldDB" id="A0A371NWK0"/>
<dbReference type="InterPro" id="IPR036390">
    <property type="entry name" value="WH_DNA-bd_sf"/>
</dbReference>
<dbReference type="EMBL" id="QUAB01000016">
    <property type="protein sequence ID" value="REJ07477.1"/>
    <property type="molecule type" value="Genomic_DNA"/>
</dbReference>
<evidence type="ECO:0000256" key="1">
    <source>
        <dbReference type="ARBA" id="ARBA00023015"/>
    </source>
</evidence>
<accession>A0A371NWK0</accession>
<keyword evidence="1" id="KW-0805">Transcription regulation</keyword>
<keyword evidence="3" id="KW-0804">Transcription</keyword>
<organism evidence="5 6">
    <name type="scientific">Microbacterium bovistercoris</name>
    <dbReference type="NCBI Taxonomy" id="2293570"/>
    <lineage>
        <taxon>Bacteria</taxon>
        <taxon>Bacillati</taxon>
        <taxon>Actinomycetota</taxon>
        <taxon>Actinomycetes</taxon>
        <taxon>Micrococcales</taxon>
        <taxon>Microbacteriaceae</taxon>
        <taxon>Microbacterium</taxon>
    </lineage>
</organism>
<evidence type="ECO:0000256" key="2">
    <source>
        <dbReference type="ARBA" id="ARBA00023125"/>
    </source>
</evidence>
<name>A0A371NWK0_9MICO</name>
<dbReference type="Pfam" id="PF00392">
    <property type="entry name" value="GntR"/>
    <property type="match status" value="1"/>
</dbReference>
<dbReference type="SUPFAM" id="SSF46785">
    <property type="entry name" value="Winged helix' DNA-binding domain"/>
    <property type="match status" value="1"/>
</dbReference>